<feature type="domain" description="DUF1588" evidence="4">
    <location>
        <begin position="444"/>
        <end position="529"/>
    </location>
</feature>
<evidence type="ECO:0000259" key="3">
    <source>
        <dbReference type="Pfam" id="PF07626"/>
    </source>
</evidence>
<evidence type="ECO:0000313" key="9">
    <source>
        <dbReference type="Proteomes" id="UP000315003"/>
    </source>
</evidence>
<dbReference type="Pfam" id="PF07627">
    <property type="entry name" value="PSCyt3"/>
    <property type="match status" value="1"/>
</dbReference>
<dbReference type="Pfam" id="PF07635">
    <property type="entry name" value="PSCyt1"/>
    <property type="match status" value="1"/>
</dbReference>
<accession>A0A517T1G8</accession>
<evidence type="ECO:0000313" key="8">
    <source>
        <dbReference type="EMBL" id="QDT62228.1"/>
    </source>
</evidence>
<organism evidence="8 9">
    <name type="scientific">Stieleria bergensis</name>
    <dbReference type="NCBI Taxonomy" id="2528025"/>
    <lineage>
        <taxon>Bacteria</taxon>
        <taxon>Pseudomonadati</taxon>
        <taxon>Planctomycetota</taxon>
        <taxon>Planctomycetia</taxon>
        <taxon>Pirellulales</taxon>
        <taxon>Pirellulaceae</taxon>
        <taxon>Stieleria</taxon>
    </lineage>
</organism>
<reference evidence="8 9" key="1">
    <citation type="submission" date="2019-02" db="EMBL/GenBank/DDBJ databases">
        <title>Deep-cultivation of Planctomycetes and their phenomic and genomic characterization uncovers novel biology.</title>
        <authorList>
            <person name="Wiegand S."/>
            <person name="Jogler M."/>
            <person name="Boedeker C."/>
            <person name="Pinto D."/>
            <person name="Vollmers J."/>
            <person name="Rivas-Marin E."/>
            <person name="Kohn T."/>
            <person name="Peeters S.H."/>
            <person name="Heuer A."/>
            <person name="Rast P."/>
            <person name="Oberbeckmann S."/>
            <person name="Bunk B."/>
            <person name="Jeske O."/>
            <person name="Meyerdierks A."/>
            <person name="Storesund J.E."/>
            <person name="Kallscheuer N."/>
            <person name="Luecker S."/>
            <person name="Lage O.M."/>
            <person name="Pohl T."/>
            <person name="Merkel B.J."/>
            <person name="Hornburger P."/>
            <person name="Mueller R.-W."/>
            <person name="Bruemmer F."/>
            <person name="Labrenz M."/>
            <person name="Spormann A.M."/>
            <person name="Op den Camp H."/>
            <person name="Overmann J."/>
            <person name="Amann R."/>
            <person name="Jetten M.S.M."/>
            <person name="Mascher T."/>
            <person name="Medema M.H."/>
            <person name="Devos D.P."/>
            <person name="Kaster A.-K."/>
            <person name="Ovreas L."/>
            <person name="Rohde M."/>
            <person name="Galperin M.Y."/>
            <person name="Jogler C."/>
        </authorList>
    </citation>
    <scope>NUCLEOTIDE SEQUENCE [LARGE SCALE GENOMIC DNA]</scope>
    <source>
        <strain evidence="8 9">SV_7m_r</strain>
    </source>
</reference>
<dbReference type="AlphaFoldDB" id="A0A517T1G8"/>
<dbReference type="InterPro" id="IPR011429">
    <property type="entry name" value="Cyt_c_Planctomycete-type"/>
</dbReference>
<dbReference type="Pfam" id="PF07631">
    <property type="entry name" value="PSD4"/>
    <property type="match status" value="1"/>
</dbReference>
<dbReference type="Proteomes" id="UP000315003">
    <property type="component" value="Chromosome"/>
</dbReference>
<feature type="domain" description="DUF1592" evidence="5">
    <location>
        <begin position="294"/>
        <end position="411"/>
    </location>
</feature>
<gene>
    <name evidence="8" type="ORF">SV7mr_47750</name>
</gene>
<evidence type="ECO:0008006" key="10">
    <source>
        <dbReference type="Google" id="ProtNLM"/>
    </source>
</evidence>
<name>A0A517T1G8_9BACT</name>
<evidence type="ECO:0000256" key="1">
    <source>
        <dbReference type="SAM" id="SignalP"/>
    </source>
</evidence>
<feature type="domain" description="DUF1595" evidence="7">
    <location>
        <begin position="221"/>
        <end position="275"/>
    </location>
</feature>
<evidence type="ECO:0000259" key="7">
    <source>
        <dbReference type="Pfam" id="PF07637"/>
    </source>
</evidence>
<dbReference type="Pfam" id="PF07626">
    <property type="entry name" value="PSD3"/>
    <property type="match status" value="1"/>
</dbReference>
<proteinExistence type="predicted"/>
<dbReference type="EMBL" id="CP036272">
    <property type="protein sequence ID" value="QDT62228.1"/>
    <property type="molecule type" value="Genomic_DNA"/>
</dbReference>
<evidence type="ECO:0000259" key="5">
    <source>
        <dbReference type="Pfam" id="PF07631"/>
    </source>
</evidence>
<keyword evidence="9" id="KW-1185">Reference proteome</keyword>
<evidence type="ECO:0000259" key="4">
    <source>
        <dbReference type="Pfam" id="PF07627"/>
    </source>
</evidence>
<feature type="domain" description="DUF1587" evidence="3">
    <location>
        <begin position="117"/>
        <end position="196"/>
    </location>
</feature>
<dbReference type="InterPro" id="IPR013042">
    <property type="entry name" value="DUF1592"/>
</dbReference>
<sequence precursor="true">MVVIRIASLLAFVFVQWSCALAVDFQDKVKPLLAKYCVECHQGDDARGQVDLEQLTAENAAEHYQVWESVAERLRTREMPPEDELQPSEQQRLDFLQWYDQTLVRSVQSRPATLRPRRLCAVEYRNTMRTLFGFDLEVAIVEAEQTVIEKSLVMKLLPPDPPGKSGFCNDTQWAPLTTELWDQYSYLADAAIEELFSSKRRELLEKIVGPVGDQGLTAVQAEVLVNDFAARAYRRPVRHVTSDVLLDLDSQTEVLTATKFALKRILMSPQFLYRSLGTETQTAADGRTGRLAVDDYEFAQRLSYFLWADMPDEELFKAAREGKLSSPEQIRQQIDRMIDSPKSISLSTDFAHQWLTLGEVEKNNVQVPEAEALRSQPRDFMRYLFQEDRPLIELIDSRVAFANPYTQGFYGDDRKQMKRYRKAAGIEREIVPNEKITLQKTVERGGILTMPGILAMNKGPILRGVWILERILGEHLPEPPPDVGQVPPAPKGVKMTFRQRFEQHRANSACAVCHNKIDPLGFALQRYEGAKFQKTGSVDTTGQLPSGETFNDFQELKSILVTSKRRQVIKNIVERTLSYAVCRKLELFDRPTVDAITDKLNQTDGTYRDLVYEIAISVPLREAMVQTSLSDDKESQ</sequence>
<evidence type="ECO:0000259" key="2">
    <source>
        <dbReference type="Pfam" id="PF07624"/>
    </source>
</evidence>
<dbReference type="InterPro" id="IPR013043">
    <property type="entry name" value="DUF1595"/>
</dbReference>
<dbReference type="OrthoDB" id="227977at2"/>
<feature type="signal peptide" evidence="1">
    <location>
        <begin position="1"/>
        <end position="22"/>
    </location>
</feature>
<dbReference type="Pfam" id="PF07637">
    <property type="entry name" value="PSD5"/>
    <property type="match status" value="1"/>
</dbReference>
<dbReference type="InterPro" id="IPR013036">
    <property type="entry name" value="DUF1587"/>
</dbReference>
<feature type="chain" id="PRO_5022179504" description="Planctomycete cytochrome C" evidence="1">
    <location>
        <begin position="23"/>
        <end position="636"/>
    </location>
</feature>
<feature type="domain" description="DUF1585" evidence="2">
    <location>
        <begin position="546"/>
        <end position="617"/>
    </location>
</feature>
<keyword evidence="1" id="KW-0732">Signal</keyword>
<evidence type="ECO:0000259" key="6">
    <source>
        <dbReference type="Pfam" id="PF07635"/>
    </source>
</evidence>
<protein>
    <recommendedName>
        <fullName evidence="10">Planctomycete cytochrome C</fullName>
    </recommendedName>
</protein>
<dbReference type="InterPro" id="IPR013039">
    <property type="entry name" value="DUF1588"/>
</dbReference>
<feature type="domain" description="Cytochrome C Planctomycete-type" evidence="6">
    <location>
        <begin position="37"/>
        <end position="83"/>
    </location>
</feature>
<dbReference type="Pfam" id="PF07624">
    <property type="entry name" value="PSD2"/>
    <property type="match status" value="1"/>
</dbReference>
<dbReference type="InterPro" id="IPR011478">
    <property type="entry name" value="DUF1585"/>
</dbReference>